<keyword evidence="3" id="KW-1185">Reference proteome</keyword>
<protein>
    <recommendedName>
        <fullName evidence="4">Holin</fullName>
    </recommendedName>
</protein>
<organism evidence="2 3">
    <name type="scientific">Duncaniella muris</name>
    <dbReference type="NCBI Taxonomy" id="2094150"/>
    <lineage>
        <taxon>Bacteria</taxon>
        <taxon>Pseudomonadati</taxon>
        <taxon>Bacteroidota</taxon>
        <taxon>Bacteroidia</taxon>
        <taxon>Bacteroidales</taxon>
        <taxon>Muribaculaceae</taxon>
        <taxon>Duncaniella</taxon>
    </lineage>
</organism>
<feature type="transmembrane region" description="Helical" evidence="1">
    <location>
        <begin position="84"/>
        <end position="103"/>
    </location>
</feature>
<name>A0A2V1IR56_9BACT</name>
<keyword evidence="1" id="KW-0812">Transmembrane</keyword>
<evidence type="ECO:0000313" key="2">
    <source>
        <dbReference type="EMBL" id="PWB02568.1"/>
    </source>
</evidence>
<evidence type="ECO:0000256" key="1">
    <source>
        <dbReference type="SAM" id="Phobius"/>
    </source>
</evidence>
<proteinExistence type="predicted"/>
<keyword evidence="1" id="KW-1133">Transmembrane helix</keyword>
<feature type="transmembrane region" description="Helical" evidence="1">
    <location>
        <begin position="6"/>
        <end position="29"/>
    </location>
</feature>
<comment type="caution">
    <text evidence="2">The sequence shown here is derived from an EMBL/GenBank/DDBJ whole genome shotgun (WGS) entry which is preliminary data.</text>
</comment>
<evidence type="ECO:0000313" key="3">
    <source>
        <dbReference type="Proteomes" id="UP000244905"/>
    </source>
</evidence>
<sequence length="141" mass="15540">MNLTRIFPILLLLSVEYSGVFIAVIADLVSGLRKSRSRGEKCTSWGLRRSVDKLLRYYLALMALSLVDFMAIAAFILLRDSGSVAIPEFPFLTTFGALSLALIEVKSICEKSEDKGDLRRAAGLLSDILSRIPAGFLSRLK</sequence>
<dbReference type="GeneID" id="82525880"/>
<reference evidence="3" key="1">
    <citation type="submission" date="2018-02" db="EMBL/GenBank/DDBJ databases">
        <authorList>
            <person name="Clavel T."/>
            <person name="Strowig T."/>
        </authorList>
    </citation>
    <scope>NUCLEOTIDE SEQUENCE [LARGE SCALE GENOMIC DNA]</scope>
    <source>
        <strain evidence="3">DSM 103720</strain>
    </source>
</reference>
<evidence type="ECO:0008006" key="4">
    <source>
        <dbReference type="Google" id="ProtNLM"/>
    </source>
</evidence>
<gene>
    <name evidence="2" type="ORF">C5O23_05925</name>
</gene>
<accession>A0A2V1IR56</accession>
<feature type="transmembrane region" description="Helical" evidence="1">
    <location>
        <begin position="57"/>
        <end position="78"/>
    </location>
</feature>
<dbReference type="Proteomes" id="UP000244905">
    <property type="component" value="Unassembled WGS sequence"/>
</dbReference>
<dbReference type="AlphaFoldDB" id="A0A2V1IR56"/>
<dbReference type="EMBL" id="PUEC01000011">
    <property type="protein sequence ID" value="PWB02568.1"/>
    <property type="molecule type" value="Genomic_DNA"/>
</dbReference>
<keyword evidence="1" id="KW-0472">Membrane</keyword>
<dbReference type="RefSeq" id="WP_107032033.1">
    <property type="nucleotide sequence ID" value="NZ_CAJSYL010000002.1"/>
</dbReference>